<accession>A0AAZ3RWT0</accession>
<evidence type="ECO:0000259" key="1">
    <source>
        <dbReference type="Pfam" id="PF13358"/>
    </source>
</evidence>
<keyword evidence="3" id="KW-1185">Reference proteome</keyword>
<sequence>MQTHIWTRPLHFGIRCCGLMKQRLSYLVITRDYAWRQKNTAFQEKHLLPTVKYGEGSIMLWGCVASAGTGNLVKVEGCMDSTQYQQILGNNVEESVTKLKLRRGWIFQQDNDPKHCSKSTRAFMQRNKYNVLEWPSQSPDLNIIENLSDDLKRSVHARQPSNLTGDVL</sequence>
<reference evidence="2" key="2">
    <citation type="submission" date="2025-08" db="UniProtKB">
        <authorList>
            <consortium name="Ensembl"/>
        </authorList>
    </citation>
    <scope>IDENTIFICATION</scope>
</reference>
<protein>
    <recommendedName>
        <fullName evidence="1">Tc1-like transposase DDE domain-containing protein</fullName>
    </recommendedName>
</protein>
<dbReference type="Pfam" id="PF13358">
    <property type="entry name" value="DDE_3"/>
    <property type="match status" value="1"/>
</dbReference>
<evidence type="ECO:0000313" key="3">
    <source>
        <dbReference type="Proteomes" id="UP000694402"/>
    </source>
</evidence>
<dbReference type="PANTHER" id="PTHR23022">
    <property type="entry name" value="TRANSPOSABLE ELEMENT-RELATED"/>
    <property type="match status" value="1"/>
</dbReference>
<reference evidence="2" key="3">
    <citation type="submission" date="2025-09" db="UniProtKB">
        <authorList>
            <consortium name="Ensembl"/>
        </authorList>
    </citation>
    <scope>IDENTIFICATION</scope>
</reference>
<dbReference type="Proteomes" id="UP000694402">
    <property type="component" value="Unassembled WGS sequence"/>
</dbReference>
<dbReference type="InterPro" id="IPR052338">
    <property type="entry name" value="Transposase_5"/>
</dbReference>
<dbReference type="AlphaFoldDB" id="A0AAZ3RWT0"/>
<dbReference type="InterPro" id="IPR036397">
    <property type="entry name" value="RNaseH_sf"/>
</dbReference>
<dbReference type="GeneTree" id="ENSGT01140000282498"/>
<evidence type="ECO:0000313" key="2">
    <source>
        <dbReference type="Ensembl" id="ENSOTSP00005145966.1"/>
    </source>
</evidence>
<reference evidence="3" key="1">
    <citation type="journal article" date="2018" name="PLoS ONE">
        <title>Chinook salmon (Oncorhynchus tshawytscha) genome and transcriptome.</title>
        <authorList>
            <person name="Christensen K.A."/>
            <person name="Leong J.S."/>
            <person name="Sakhrani D."/>
            <person name="Biagi C.A."/>
            <person name="Minkley D.R."/>
            <person name="Withler R.E."/>
            <person name="Rondeau E.B."/>
            <person name="Koop B.F."/>
            <person name="Devlin R.H."/>
        </authorList>
    </citation>
    <scope>NUCLEOTIDE SEQUENCE [LARGE SCALE GENOMIC DNA]</scope>
</reference>
<organism evidence="2 3">
    <name type="scientific">Oncorhynchus tshawytscha</name>
    <name type="common">Chinook salmon</name>
    <name type="synonym">Salmo tshawytscha</name>
    <dbReference type="NCBI Taxonomy" id="74940"/>
    <lineage>
        <taxon>Eukaryota</taxon>
        <taxon>Metazoa</taxon>
        <taxon>Chordata</taxon>
        <taxon>Craniata</taxon>
        <taxon>Vertebrata</taxon>
        <taxon>Euteleostomi</taxon>
        <taxon>Actinopterygii</taxon>
        <taxon>Neopterygii</taxon>
        <taxon>Teleostei</taxon>
        <taxon>Protacanthopterygii</taxon>
        <taxon>Salmoniformes</taxon>
        <taxon>Salmonidae</taxon>
        <taxon>Salmoninae</taxon>
        <taxon>Oncorhynchus</taxon>
    </lineage>
</organism>
<dbReference type="PANTHER" id="PTHR23022:SF135">
    <property type="entry name" value="SI:DKEY-77F5.3"/>
    <property type="match status" value="1"/>
</dbReference>
<dbReference type="GO" id="GO:0003676">
    <property type="term" value="F:nucleic acid binding"/>
    <property type="evidence" value="ECO:0007669"/>
    <property type="project" value="InterPro"/>
</dbReference>
<feature type="domain" description="Tc1-like transposase DDE" evidence="1">
    <location>
        <begin position="56"/>
        <end position="160"/>
    </location>
</feature>
<proteinExistence type="predicted"/>
<dbReference type="Gene3D" id="3.30.420.10">
    <property type="entry name" value="Ribonuclease H-like superfamily/Ribonuclease H"/>
    <property type="match status" value="1"/>
</dbReference>
<dbReference type="InterPro" id="IPR038717">
    <property type="entry name" value="Tc1-like_DDE_dom"/>
</dbReference>
<name>A0AAZ3RWT0_ONCTS</name>
<dbReference type="Ensembl" id="ENSOTST00005138206.1">
    <property type="protein sequence ID" value="ENSOTSP00005145966.1"/>
    <property type="gene ID" value="ENSOTSG00005059348.1"/>
</dbReference>